<feature type="transmembrane region" description="Helical" evidence="14">
    <location>
        <begin position="75"/>
        <end position="94"/>
    </location>
</feature>
<dbReference type="Pfam" id="PF00474">
    <property type="entry name" value="SSF"/>
    <property type="match status" value="1"/>
</dbReference>
<proteinExistence type="inferred from homology"/>
<dbReference type="RefSeq" id="WP_006782030.1">
    <property type="nucleotide sequence ID" value="NZ_CP040506.1"/>
</dbReference>
<dbReference type="EMBL" id="ADLN01000112">
    <property type="protein sequence ID" value="EHI57943.1"/>
    <property type="molecule type" value="Genomic_DNA"/>
</dbReference>
<organism evidence="15 16">
    <name type="scientific">Hungatella hathewayi WAL-18680</name>
    <dbReference type="NCBI Taxonomy" id="742737"/>
    <lineage>
        <taxon>Bacteria</taxon>
        <taxon>Bacillati</taxon>
        <taxon>Bacillota</taxon>
        <taxon>Clostridia</taxon>
        <taxon>Lachnospirales</taxon>
        <taxon>Lachnospiraceae</taxon>
        <taxon>Hungatella</taxon>
    </lineage>
</organism>
<evidence type="ECO:0000256" key="14">
    <source>
        <dbReference type="SAM" id="Phobius"/>
    </source>
</evidence>
<dbReference type="CDD" id="cd10322">
    <property type="entry name" value="SLC5sbd"/>
    <property type="match status" value="1"/>
</dbReference>
<dbReference type="AlphaFoldDB" id="G5IKL1"/>
<evidence type="ECO:0000256" key="5">
    <source>
        <dbReference type="ARBA" id="ARBA00022692"/>
    </source>
</evidence>
<evidence type="ECO:0000256" key="13">
    <source>
        <dbReference type="RuleBase" id="RU362091"/>
    </source>
</evidence>
<dbReference type="InterPro" id="IPR001734">
    <property type="entry name" value="Na/solute_symporter"/>
</dbReference>
<dbReference type="PANTHER" id="PTHR48086">
    <property type="entry name" value="SODIUM/PROLINE SYMPORTER-RELATED"/>
    <property type="match status" value="1"/>
</dbReference>
<feature type="transmembrane region" description="Helical" evidence="14">
    <location>
        <begin position="358"/>
        <end position="378"/>
    </location>
</feature>
<keyword evidence="9" id="KW-0406">Ion transport</keyword>
<feature type="transmembrane region" description="Helical" evidence="14">
    <location>
        <begin position="228"/>
        <end position="250"/>
    </location>
</feature>
<evidence type="ECO:0000256" key="2">
    <source>
        <dbReference type="ARBA" id="ARBA00006434"/>
    </source>
</evidence>
<dbReference type="GO" id="GO:0015293">
    <property type="term" value="F:symporter activity"/>
    <property type="evidence" value="ECO:0007669"/>
    <property type="project" value="UniProtKB-KW"/>
</dbReference>
<keyword evidence="6" id="KW-0769">Symport</keyword>
<keyword evidence="3" id="KW-0813">Transport</keyword>
<feature type="transmembrane region" description="Helical" evidence="14">
    <location>
        <begin position="271"/>
        <end position="291"/>
    </location>
</feature>
<evidence type="ECO:0000256" key="7">
    <source>
        <dbReference type="ARBA" id="ARBA00022989"/>
    </source>
</evidence>
<feature type="transmembrane region" description="Helical" evidence="14">
    <location>
        <begin position="50"/>
        <end position="69"/>
    </location>
</feature>
<evidence type="ECO:0000256" key="10">
    <source>
        <dbReference type="ARBA" id="ARBA00023136"/>
    </source>
</evidence>
<evidence type="ECO:0000313" key="15">
    <source>
        <dbReference type="EMBL" id="EHI57943.1"/>
    </source>
</evidence>
<dbReference type="GO" id="GO:0006814">
    <property type="term" value="P:sodium ion transport"/>
    <property type="evidence" value="ECO:0007669"/>
    <property type="project" value="UniProtKB-KW"/>
</dbReference>
<comment type="caution">
    <text evidence="15">The sequence shown here is derived from an EMBL/GenBank/DDBJ whole genome shotgun (WGS) entry which is preliminary data.</text>
</comment>
<dbReference type="OrthoDB" id="9766407at2"/>
<feature type="transmembrane region" description="Helical" evidence="14">
    <location>
        <begin position="188"/>
        <end position="216"/>
    </location>
</feature>
<keyword evidence="10 14" id="KW-0472">Membrane</keyword>
<evidence type="ECO:0008006" key="17">
    <source>
        <dbReference type="Google" id="ProtNLM"/>
    </source>
</evidence>
<comment type="subcellular location">
    <subcellularLocation>
        <location evidence="1">Cell membrane</location>
        <topology evidence="1">Multi-pass membrane protein</topology>
    </subcellularLocation>
</comment>
<feature type="transmembrane region" description="Helical" evidence="14">
    <location>
        <begin position="440"/>
        <end position="458"/>
    </location>
</feature>
<feature type="transmembrane region" description="Helical" evidence="14">
    <location>
        <begin position="13"/>
        <end position="30"/>
    </location>
</feature>
<evidence type="ECO:0000313" key="16">
    <source>
        <dbReference type="Proteomes" id="UP000005384"/>
    </source>
</evidence>
<evidence type="ECO:0000256" key="11">
    <source>
        <dbReference type="ARBA" id="ARBA00023201"/>
    </source>
</evidence>
<feature type="transmembrane region" description="Helical" evidence="14">
    <location>
        <begin position="414"/>
        <end position="434"/>
    </location>
</feature>
<sequence length="470" mass="50136">MNTFIEVLGVTDALVFILYILIIISIGFFASRKVKNAKDFSTAGQSLTPLVLISSFLATFFGAFSGSGAMEMVGMFGLTAITILFSSNVGWFIMSLMAKNMRNSGALTYPEYIRCLAGDDARVASSSISMVYLIGQIAGQFVACGTIAQLLGICSFQTGIIAGGIIIILLTVSGGLAGIAVTDSIQQIFITVMCVIVVPVIVFTKAGGIGAVFAATEPEKLSLVHGAPLGYGLGTFLALVLSYCCEPTLAHKIFASRDAKTAVRSSMTASILGFLFTIPMWTAALTKPILFPEGQMVAFLPIAMKTYLPPVLRGIGIAAFVSLLLTTGDALLLTETAIISNDILPRFHRTRTEREGLFINRFLVLVIGILAIILGLYFQSVCVVMLLFTGMYGASVFPPVLLANIMKYPPEKKVVAPCMITVAVLTAAMDLFPAFPTEGVFIGVPLNIILLLTSSWVVRKRSAMQPAPEI</sequence>
<evidence type="ECO:0000256" key="12">
    <source>
        <dbReference type="ARBA" id="ARBA00033708"/>
    </source>
</evidence>
<feature type="transmembrane region" description="Helical" evidence="14">
    <location>
        <begin position="384"/>
        <end position="402"/>
    </location>
</feature>
<feature type="transmembrane region" description="Helical" evidence="14">
    <location>
        <begin position="131"/>
        <end position="153"/>
    </location>
</feature>
<keyword evidence="16" id="KW-1185">Reference proteome</keyword>
<protein>
    <recommendedName>
        <fullName evidence="17">Sodium:solute symporter family protein</fullName>
    </recommendedName>
</protein>
<keyword evidence="11" id="KW-0739">Sodium transport</keyword>
<keyword evidence="5 14" id="KW-0812">Transmembrane</keyword>
<dbReference type="GO" id="GO:0005886">
    <property type="term" value="C:plasma membrane"/>
    <property type="evidence" value="ECO:0007669"/>
    <property type="project" value="UniProtKB-SubCell"/>
</dbReference>
<evidence type="ECO:0000256" key="8">
    <source>
        <dbReference type="ARBA" id="ARBA00023053"/>
    </source>
</evidence>
<evidence type="ECO:0000256" key="1">
    <source>
        <dbReference type="ARBA" id="ARBA00004651"/>
    </source>
</evidence>
<name>G5IKL1_9FIRM</name>
<comment type="catalytic activity">
    <reaction evidence="12">
        <text>L-proline(in) + Na(+)(in) = L-proline(out) + Na(+)(out)</text>
        <dbReference type="Rhea" id="RHEA:28967"/>
        <dbReference type="ChEBI" id="CHEBI:29101"/>
        <dbReference type="ChEBI" id="CHEBI:60039"/>
    </reaction>
</comment>
<dbReference type="Proteomes" id="UP000005384">
    <property type="component" value="Unassembled WGS sequence"/>
</dbReference>
<keyword evidence="7 14" id="KW-1133">Transmembrane helix</keyword>
<dbReference type="PATRIC" id="fig|742737.3.peg.4024"/>
<keyword evidence="4" id="KW-1003">Cell membrane</keyword>
<feature type="transmembrane region" description="Helical" evidence="14">
    <location>
        <begin position="311"/>
        <end position="338"/>
    </location>
</feature>
<dbReference type="InterPro" id="IPR038377">
    <property type="entry name" value="Na/Glc_symporter_sf"/>
</dbReference>
<gene>
    <name evidence="15" type="ORF">HMPREF9473_04039</name>
</gene>
<accession>G5IKL1</accession>
<dbReference type="PANTHER" id="PTHR48086:SF3">
    <property type="entry name" value="SODIUM_PROLINE SYMPORTER"/>
    <property type="match status" value="1"/>
</dbReference>
<evidence type="ECO:0000256" key="4">
    <source>
        <dbReference type="ARBA" id="ARBA00022475"/>
    </source>
</evidence>
<evidence type="ECO:0000256" key="3">
    <source>
        <dbReference type="ARBA" id="ARBA00022448"/>
    </source>
</evidence>
<dbReference type="HOGENOM" id="CLU_018808_15_3_9"/>
<feature type="transmembrane region" description="Helical" evidence="14">
    <location>
        <begin position="159"/>
        <end position="181"/>
    </location>
</feature>
<dbReference type="InterPro" id="IPR050277">
    <property type="entry name" value="Sodium:Solute_Symporter"/>
</dbReference>
<evidence type="ECO:0000256" key="6">
    <source>
        <dbReference type="ARBA" id="ARBA00022847"/>
    </source>
</evidence>
<comment type="similarity">
    <text evidence="2 13">Belongs to the sodium:solute symporter (SSF) (TC 2.A.21) family.</text>
</comment>
<evidence type="ECO:0000256" key="9">
    <source>
        <dbReference type="ARBA" id="ARBA00023065"/>
    </source>
</evidence>
<dbReference type="Gene3D" id="1.20.1730.10">
    <property type="entry name" value="Sodium/glucose cotransporter"/>
    <property type="match status" value="1"/>
</dbReference>
<keyword evidence="8" id="KW-0915">Sodium</keyword>
<dbReference type="PROSITE" id="PS50283">
    <property type="entry name" value="NA_SOLUT_SYMP_3"/>
    <property type="match status" value="1"/>
</dbReference>
<reference evidence="15 16" key="1">
    <citation type="submission" date="2011-08" db="EMBL/GenBank/DDBJ databases">
        <title>The Genome Sequence of Clostridium hathewayi WAL-18680.</title>
        <authorList>
            <consortium name="The Broad Institute Genome Sequencing Platform"/>
            <person name="Earl A."/>
            <person name="Ward D."/>
            <person name="Feldgarden M."/>
            <person name="Gevers D."/>
            <person name="Finegold S.M."/>
            <person name="Summanen P.H."/>
            <person name="Molitoris D.R."/>
            <person name="Song M."/>
            <person name="Daigneault M."/>
            <person name="Allen-Vercoe E."/>
            <person name="Young S.K."/>
            <person name="Zeng Q."/>
            <person name="Gargeya S."/>
            <person name="Fitzgerald M."/>
            <person name="Haas B."/>
            <person name="Abouelleil A."/>
            <person name="Alvarado L."/>
            <person name="Arachchi H.M."/>
            <person name="Berlin A."/>
            <person name="Brown A."/>
            <person name="Chapman S.B."/>
            <person name="Chen Z."/>
            <person name="Dunbar C."/>
            <person name="Freedman E."/>
            <person name="Gearin G."/>
            <person name="Gellesch M."/>
            <person name="Goldberg J."/>
            <person name="Griggs A."/>
            <person name="Gujja S."/>
            <person name="Heiman D."/>
            <person name="Howarth C."/>
            <person name="Larson L."/>
            <person name="Lui A."/>
            <person name="MacDonald P.J.P."/>
            <person name="Montmayeur A."/>
            <person name="Murphy C."/>
            <person name="Neiman D."/>
            <person name="Pearson M."/>
            <person name="Priest M."/>
            <person name="Roberts A."/>
            <person name="Saif S."/>
            <person name="Shea T."/>
            <person name="Shenoy N."/>
            <person name="Sisk P."/>
            <person name="Stolte C."/>
            <person name="Sykes S."/>
            <person name="Wortman J."/>
            <person name="Nusbaum C."/>
            <person name="Birren B."/>
        </authorList>
    </citation>
    <scope>NUCLEOTIDE SEQUENCE [LARGE SCALE GENOMIC DNA]</scope>
    <source>
        <strain evidence="15 16">WAL-18680</strain>
    </source>
</reference>